<feature type="region of interest" description="Disordered" evidence="3">
    <location>
        <begin position="145"/>
        <end position="175"/>
    </location>
</feature>
<dbReference type="GO" id="GO:0005506">
    <property type="term" value="F:iron ion binding"/>
    <property type="evidence" value="ECO:0007669"/>
    <property type="project" value="InterPro"/>
</dbReference>
<organism evidence="5">
    <name type="scientific">marine metagenome</name>
    <dbReference type="NCBI Taxonomy" id="408172"/>
    <lineage>
        <taxon>unclassified sequences</taxon>
        <taxon>metagenomes</taxon>
        <taxon>ecological metagenomes</taxon>
    </lineage>
</organism>
<gene>
    <name evidence="5" type="ORF">METZ01_LOCUS298616</name>
</gene>
<dbReference type="SUPFAM" id="SSF54665">
    <property type="entry name" value="CO dehydrogenase molybdoprotein N-domain-like"/>
    <property type="match status" value="1"/>
</dbReference>
<dbReference type="Gene3D" id="3.30.365.10">
    <property type="entry name" value="Aldehyde oxidase/xanthine dehydrogenase, molybdopterin binding domain"/>
    <property type="match status" value="2"/>
</dbReference>
<keyword evidence="1" id="KW-0500">Molybdenum</keyword>
<proteinExistence type="predicted"/>
<dbReference type="Gene3D" id="3.90.1170.50">
    <property type="entry name" value="Aldehyde oxidase/xanthine dehydrogenase, a/b hammerhead"/>
    <property type="match status" value="1"/>
</dbReference>
<dbReference type="InterPro" id="IPR000674">
    <property type="entry name" value="Ald_Oxase/Xan_DH_a/b"/>
</dbReference>
<sequence length="175" mass="18755">MVQFSTGQPVRRVEDSRLVTGNGQYTDDLNLPDQVYGYVLRSSAAHALIRSVDVRLARAAAGVVAVILGENLVAEDSNTIPCLVPLDNRDGTKAPLPVRPVLCTDRVRHVGDNIAFVVAETSTQAKDAAELIEVDYEILDSTTDTKNALSSDGPQVHDEAGGNLAFDWGHGDEEA</sequence>
<evidence type="ECO:0000256" key="3">
    <source>
        <dbReference type="SAM" id="MobiDB-lite"/>
    </source>
</evidence>
<evidence type="ECO:0000256" key="1">
    <source>
        <dbReference type="ARBA" id="ARBA00022505"/>
    </source>
</evidence>
<dbReference type="SMART" id="SM01008">
    <property type="entry name" value="Ald_Xan_dh_C"/>
    <property type="match status" value="1"/>
</dbReference>
<feature type="non-terminal residue" evidence="5">
    <location>
        <position position="175"/>
    </location>
</feature>
<protein>
    <recommendedName>
        <fullName evidence="4">Aldehyde oxidase/xanthine dehydrogenase a/b hammerhead domain-containing protein</fullName>
    </recommendedName>
</protein>
<dbReference type="InterPro" id="IPR036856">
    <property type="entry name" value="Ald_Oxase/Xan_DH_a/b_sf"/>
</dbReference>
<dbReference type="EMBL" id="UINC01092300">
    <property type="protein sequence ID" value="SVC45762.1"/>
    <property type="molecule type" value="Genomic_DNA"/>
</dbReference>
<feature type="domain" description="Aldehyde oxidase/xanthine dehydrogenase a/b hammerhead" evidence="4">
    <location>
        <begin position="20"/>
        <end position="140"/>
    </location>
</feature>
<dbReference type="GO" id="GO:0016491">
    <property type="term" value="F:oxidoreductase activity"/>
    <property type="evidence" value="ECO:0007669"/>
    <property type="project" value="UniProtKB-KW"/>
</dbReference>
<dbReference type="Pfam" id="PF01315">
    <property type="entry name" value="Ald_Xan_dh_C"/>
    <property type="match status" value="1"/>
</dbReference>
<dbReference type="PANTHER" id="PTHR11908">
    <property type="entry name" value="XANTHINE DEHYDROGENASE"/>
    <property type="match status" value="1"/>
</dbReference>
<keyword evidence="2" id="KW-0560">Oxidoreductase</keyword>
<evidence type="ECO:0000256" key="2">
    <source>
        <dbReference type="ARBA" id="ARBA00023002"/>
    </source>
</evidence>
<dbReference type="InterPro" id="IPR016208">
    <property type="entry name" value="Ald_Oxase/xanthine_DH-like"/>
</dbReference>
<reference evidence="5" key="1">
    <citation type="submission" date="2018-05" db="EMBL/GenBank/DDBJ databases">
        <authorList>
            <person name="Lanie J.A."/>
            <person name="Ng W.-L."/>
            <person name="Kazmierczak K.M."/>
            <person name="Andrzejewski T.M."/>
            <person name="Davidsen T.M."/>
            <person name="Wayne K.J."/>
            <person name="Tettelin H."/>
            <person name="Glass J.I."/>
            <person name="Rusch D."/>
            <person name="Podicherti R."/>
            <person name="Tsui H.-C.T."/>
            <person name="Winkler M.E."/>
        </authorList>
    </citation>
    <scope>NUCLEOTIDE SEQUENCE</scope>
</reference>
<name>A0A382MEA6_9ZZZZ</name>
<dbReference type="PANTHER" id="PTHR11908:SF132">
    <property type="entry name" value="ALDEHYDE OXIDASE 1-RELATED"/>
    <property type="match status" value="1"/>
</dbReference>
<dbReference type="AlphaFoldDB" id="A0A382MEA6"/>
<accession>A0A382MEA6</accession>
<evidence type="ECO:0000313" key="5">
    <source>
        <dbReference type="EMBL" id="SVC45762.1"/>
    </source>
</evidence>
<evidence type="ECO:0000259" key="4">
    <source>
        <dbReference type="SMART" id="SM01008"/>
    </source>
</evidence>